<dbReference type="EMBL" id="CP047415">
    <property type="protein sequence ID" value="QLL73776.1"/>
    <property type="molecule type" value="Genomic_DNA"/>
</dbReference>
<evidence type="ECO:0000256" key="1">
    <source>
        <dbReference type="SAM" id="Coils"/>
    </source>
</evidence>
<dbReference type="PIRSF" id="PIRSF029215">
    <property type="entry name" value="UCP029215"/>
    <property type="match status" value="1"/>
</dbReference>
<sequence length="374" mass="40704">MNLTRYDTATINKFSVDSQTGFLHVKDVPIARVGVFPYIDSSGKVTMEAKLPDDLLTDSAVESANSKPITDDHPPESVNTTNTGRYMKGFTANNAHVDGDKMKVDMTITDSALIKEIQGGKQELSIGFQTDLVPVKGTYKGMQYDSAQKNIQINHVAVVRRGRAGHSVRLTGDSAEMVIDHSQEKGTSMDTTKIRLDGADVTVATADADKILKLDADNKANNSKIAKLDAQIKALTAERDKLKGGADANKKSLDEAQAKADALEKELAAEKKKFEGDALDQAIADRMALIDEVKPYVGDSFDFKGKSPKEMKLEAISKTDSVDLSDKSDDYIDAYFDSIKNRNNSGVVGYTGIETNVKTDSVDNKPAKDRYHLA</sequence>
<dbReference type="Pfam" id="PF09979">
    <property type="entry name" value="DUF2213"/>
    <property type="match status" value="1"/>
</dbReference>
<gene>
    <name evidence="3" type="ORF">GTO85_05030</name>
</gene>
<proteinExistence type="predicted"/>
<feature type="coiled-coil region" evidence="1">
    <location>
        <begin position="218"/>
        <end position="273"/>
    </location>
</feature>
<dbReference type="Proteomes" id="UP000510660">
    <property type="component" value="Chromosome"/>
</dbReference>
<feature type="region of interest" description="Disordered" evidence="2">
    <location>
        <begin position="63"/>
        <end position="84"/>
    </location>
</feature>
<evidence type="ECO:0000256" key="2">
    <source>
        <dbReference type="SAM" id="MobiDB-lite"/>
    </source>
</evidence>
<protein>
    <submittedName>
        <fullName evidence="3">DUF2213 domain-containing protein</fullName>
    </submittedName>
</protein>
<dbReference type="AlphaFoldDB" id="A0A7H9E825"/>
<name>A0A7H9E825_9LACO</name>
<evidence type="ECO:0000313" key="4">
    <source>
        <dbReference type="Proteomes" id="UP000510660"/>
    </source>
</evidence>
<keyword evidence="1" id="KW-0175">Coiled coil</keyword>
<reference evidence="3 4" key="1">
    <citation type="submission" date="2020-01" db="EMBL/GenBank/DDBJ databases">
        <title>Complete and circular genome sequences of six lactobacillus isolates from horses.</title>
        <authorList>
            <person name="Hassan H.M."/>
        </authorList>
    </citation>
    <scope>NUCLEOTIDE SEQUENCE [LARGE SCALE GENOMIC DNA]</scope>
    <source>
        <strain evidence="3 4">1D</strain>
    </source>
</reference>
<organism evidence="3 4">
    <name type="scientific">Lactobacillus crispatus</name>
    <dbReference type="NCBI Taxonomy" id="47770"/>
    <lineage>
        <taxon>Bacteria</taxon>
        <taxon>Bacillati</taxon>
        <taxon>Bacillota</taxon>
        <taxon>Bacilli</taxon>
        <taxon>Lactobacillales</taxon>
        <taxon>Lactobacillaceae</taxon>
        <taxon>Lactobacillus</taxon>
    </lineage>
</organism>
<accession>A0A7H9E825</accession>
<evidence type="ECO:0000313" key="3">
    <source>
        <dbReference type="EMBL" id="QLL73776.1"/>
    </source>
</evidence>
<dbReference type="RefSeq" id="WP_180862026.1">
    <property type="nucleotide sequence ID" value="NZ_CP047415.1"/>
</dbReference>
<dbReference type="InterPro" id="IPR016913">
    <property type="entry name" value="UCP029215"/>
</dbReference>